<dbReference type="EMBL" id="KN838602">
    <property type="protein sequence ID" value="KIK01774.1"/>
    <property type="molecule type" value="Genomic_DNA"/>
</dbReference>
<evidence type="ECO:0000313" key="2">
    <source>
        <dbReference type="Proteomes" id="UP000054477"/>
    </source>
</evidence>
<accession>A0A0C9XJU5</accession>
<dbReference type="HOGENOM" id="CLU_2922986_0_0_1"/>
<keyword evidence="2" id="KW-1185">Reference proteome</keyword>
<protein>
    <submittedName>
        <fullName evidence="1">Uncharacterized protein</fullName>
    </submittedName>
</protein>
<dbReference type="AlphaFoldDB" id="A0A0C9XJU5"/>
<evidence type="ECO:0000313" key="1">
    <source>
        <dbReference type="EMBL" id="KIK01774.1"/>
    </source>
</evidence>
<organism evidence="1 2">
    <name type="scientific">Laccaria amethystina LaAM-08-1</name>
    <dbReference type="NCBI Taxonomy" id="1095629"/>
    <lineage>
        <taxon>Eukaryota</taxon>
        <taxon>Fungi</taxon>
        <taxon>Dikarya</taxon>
        <taxon>Basidiomycota</taxon>
        <taxon>Agaricomycotina</taxon>
        <taxon>Agaricomycetes</taxon>
        <taxon>Agaricomycetidae</taxon>
        <taxon>Agaricales</taxon>
        <taxon>Agaricineae</taxon>
        <taxon>Hydnangiaceae</taxon>
        <taxon>Laccaria</taxon>
    </lineage>
</organism>
<name>A0A0C9XJU5_9AGAR</name>
<proteinExistence type="predicted"/>
<sequence>MHIRSPSYPLNWFLWDSIILHHRWLGGVGGVSTGMHRAHQKNCSRRQGCVQRLTGESEVGS</sequence>
<dbReference type="Proteomes" id="UP000054477">
    <property type="component" value="Unassembled WGS sequence"/>
</dbReference>
<gene>
    <name evidence="1" type="ORF">K443DRAFT_551276</name>
</gene>
<reference evidence="1 2" key="1">
    <citation type="submission" date="2014-04" db="EMBL/GenBank/DDBJ databases">
        <authorList>
            <consortium name="DOE Joint Genome Institute"/>
            <person name="Kuo A."/>
            <person name="Kohler A."/>
            <person name="Nagy L.G."/>
            <person name="Floudas D."/>
            <person name="Copeland A."/>
            <person name="Barry K.W."/>
            <person name="Cichocki N."/>
            <person name="Veneault-Fourrey C."/>
            <person name="LaButti K."/>
            <person name="Lindquist E.A."/>
            <person name="Lipzen A."/>
            <person name="Lundell T."/>
            <person name="Morin E."/>
            <person name="Murat C."/>
            <person name="Sun H."/>
            <person name="Tunlid A."/>
            <person name="Henrissat B."/>
            <person name="Grigoriev I.V."/>
            <person name="Hibbett D.S."/>
            <person name="Martin F."/>
            <person name="Nordberg H.P."/>
            <person name="Cantor M.N."/>
            <person name="Hua S.X."/>
        </authorList>
    </citation>
    <scope>NUCLEOTIDE SEQUENCE [LARGE SCALE GENOMIC DNA]</scope>
    <source>
        <strain evidence="1 2">LaAM-08-1</strain>
    </source>
</reference>
<reference evidence="2" key="2">
    <citation type="submission" date="2015-01" db="EMBL/GenBank/DDBJ databases">
        <title>Evolutionary Origins and Diversification of the Mycorrhizal Mutualists.</title>
        <authorList>
            <consortium name="DOE Joint Genome Institute"/>
            <consortium name="Mycorrhizal Genomics Consortium"/>
            <person name="Kohler A."/>
            <person name="Kuo A."/>
            <person name="Nagy L.G."/>
            <person name="Floudas D."/>
            <person name="Copeland A."/>
            <person name="Barry K.W."/>
            <person name="Cichocki N."/>
            <person name="Veneault-Fourrey C."/>
            <person name="LaButti K."/>
            <person name="Lindquist E.A."/>
            <person name="Lipzen A."/>
            <person name="Lundell T."/>
            <person name="Morin E."/>
            <person name="Murat C."/>
            <person name="Riley R."/>
            <person name="Ohm R."/>
            <person name="Sun H."/>
            <person name="Tunlid A."/>
            <person name="Henrissat B."/>
            <person name="Grigoriev I.V."/>
            <person name="Hibbett D.S."/>
            <person name="Martin F."/>
        </authorList>
    </citation>
    <scope>NUCLEOTIDE SEQUENCE [LARGE SCALE GENOMIC DNA]</scope>
    <source>
        <strain evidence="2">LaAM-08-1</strain>
    </source>
</reference>